<dbReference type="PANTHER" id="PTHR13767">
    <property type="entry name" value="TRNA-PSEUDOURIDINE SYNTHASE"/>
    <property type="match status" value="1"/>
</dbReference>
<dbReference type="OrthoDB" id="9802309at2"/>
<dbReference type="STRING" id="1294263.JCM21531_893"/>
<dbReference type="InterPro" id="IPR020103">
    <property type="entry name" value="PsdUridine_synth_cat_dom_sf"/>
</dbReference>
<comment type="caution">
    <text evidence="8">The sequence shown here is derived from an EMBL/GenBank/DDBJ whole genome shotgun (WGS) entry which is preliminary data.</text>
</comment>
<evidence type="ECO:0000256" key="5">
    <source>
        <dbReference type="HAMAP-Rule" id="MF_01080"/>
    </source>
</evidence>
<dbReference type="GO" id="GO:1990481">
    <property type="term" value="P:mRNA pseudouridine synthesis"/>
    <property type="evidence" value="ECO:0007669"/>
    <property type="project" value="TreeGrafter"/>
</dbReference>
<dbReference type="Pfam" id="PF01509">
    <property type="entry name" value="TruB_N"/>
    <property type="match status" value="1"/>
</dbReference>
<evidence type="ECO:0000259" key="7">
    <source>
        <dbReference type="Pfam" id="PF16198"/>
    </source>
</evidence>
<proteinExistence type="inferred from homology"/>
<dbReference type="HAMAP" id="MF_01080">
    <property type="entry name" value="TruB_bact"/>
    <property type="match status" value="1"/>
</dbReference>
<evidence type="ECO:0000313" key="9">
    <source>
        <dbReference type="Proteomes" id="UP000019109"/>
    </source>
</evidence>
<dbReference type="NCBIfam" id="TIGR00431">
    <property type="entry name" value="TruB"/>
    <property type="match status" value="1"/>
</dbReference>
<dbReference type="EC" id="5.4.99.25" evidence="5"/>
<dbReference type="GO" id="GO:0003723">
    <property type="term" value="F:RNA binding"/>
    <property type="evidence" value="ECO:0007669"/>
    <property type="project" value="InterPro"/>
</dbReference>
<dbReference type="Pfam" id="PF16198">
    <property type="entry name" value="TruB_C_2"/>
    <property type="match status" value="1"/>
</dbReference>
<reference evidence="8" key="1">
    <citation type="journal article" date="2014" name="Genome Announc.">
        <title>Draft Genome Sequence of Clostridium straminisolvens Strain JCM 21531T, Isolated from a Cellulose-Degrading Bacterial Community.</title>
        <authorList>
            <person name="Yuki M."/>
            <person name="Oshima K."/>
            <person name="Suda W."/>
            <person name="Sakamoto M."/>
            <person name="Kitamura K."/>
            <person name="Iida T."/>
            <person name="Hattori M."/>
            <person name="Ohkuma M."/>
        </authorList>
    </citation>
    <scope>NUCLEOTIDE SEQUENCE [LARGE SCALE GENOMIC DNA]</scope>
    <source>
        <strain evidence="8">JCM 21531</strain>
    </source>
</reference>
<feature type="domain" description="tRNA pseudouridylate synthase B C-terminal" evidence="7">
    <location>
        <begin position="171"/>
        <end position="221"/>
    </location>
</feature>
<keyword evidence="4 5" id="KW-0413">Isomerase</keyword>
<sequence>MNGILNVLKPPGMTSFDVVAYLRGILKMKKIGHTGTLDPGAAGVLPVCAGKATKAIEYLTDKDKVYRAELLLGISTDTQDSYGKVISEKEVKASCDEIERVMKSFEGDYSQLPPMYSAIKIDGKKLYELARSGIEVERSPRNVKIHFIDILSINGNRVVFDVGCSKGTYIRTLCSDIGDRLGCGGHMAFLVRMKAGSFDIKNALTLEQIKDMAREGTLEKNLTCIDRVFEDYDRICLNEKDKKRFLNGGFVGLEMRGKFTSAQKIRVYGQDGAFLALGETVLDRTGQLNLKVDKLFV</sequence>
<dbReference type="PANTHER" id="PTHR13767:SF2">
    <property type="entry name" value="PSEUDOURIDYLATE SYNTHASE TRUB1"/>
    <property type="match status" value="1"/>
</dbReference>
<protein>
    <recommendedName>
        <fullName evidence="5">tRNA pseudouridine synthase B</fullName>
        <ecNumber evidence="5">5.4.99.25</ecNumber>
    </recommendedName>
    <alternativeName>
        <fullName evidence="5">tRNA pseudouridine(55) synthase</fullName>
        <shortName evidence="5">Psi55 synthase</shortName>
    </alternativeName>
    <alternativeName>
        <fullName evidence="5">tRNA pseudouridylate synthase</fullName>
    </alternativeName>
    <alternativeName>
        <fullName evidence="5">tRNA-uridine isomerase</fullName>
    </alternativeName>
</protein>
<accession>W4V2U7</accession>
<dbReference type="InterPro" id="IPR032819">
    <property type="entry name" value="TruB_C"/>
</dbReference>
<dbReference type="Proteomes" id="UP000019109">
    <property type="component" value="Unassembled WGS sequence"/>
</dbReference>
<organism evidence="8 9">
    <name type="scientific">Acetivibrio straminisolvens JCM 21531</name>
    <dbReference type="NCBI Taxonomy" id="1294263"/>
    <lineage>
        <taxon>Bacteria</taxon>
        <taxon>Bacillati</taxon>
        <taxon>Bacillota</taxon>
        <taxon>Clostridia</taxon>
        <taxon>Eubacteriales</taxon>
        <taxon>Oscillospiraceae</taxon>
        <taxon>Acetivibrio</taxon>
    </lineage>
</organism>
<dbReference type="InterPro" id="IPR014780">
    <property type="entry name" value="tRNA_psdUridine_synth_TruB"/>
</dbReference>
<evidence type="ECO:0000256" key="1">
    <source>
        <dbReference type="ARBA" id="ARBA00000385"/>
    </source>
</evidence>
<feature type="domain" description="Pseudouridine synthase II N-terminal" evidence="6">
    <location>
        <begin position="23"/>
        <end position="170"/>
    </location>
</feature>
<keyword evidence="9" id="KW-1185">Reference proteome</keyword>
<name>W4V2U7_9FIRM</name>
<comment type="similarity">
    <text evidence="2 5">Belongs to the pseudouridine synthase TruB family. Type 1 subfamily.</text>
</comment>
<gene>
    <name evidence="5" type="primary">truB</name>
    <name evidence="8" type="ORF">JCM21531_893</name>
</gene>
<dbReference type="FunFam" id="3.30.2350.10:FF:000011">
    <property type="entry name" value="tRNA pseudouridine synthase B"/>
    <property type="match status" value="1"/>
</dbReference>
<feature type="active site" description="Nucleophile" evidence="5">
    <location>
        <position position="38"/>
    </location>
</feature>
<dbReference type="SUPFAM" id="SSF55120">
    <property type="entry name" value="Pseudouridine synthase"/>
    <property type="match status" value="1"/>
</dbReference>
<dbReference type="AlphaFoldDB" id="W4V2U7"/>
<evidence type="ECO:0000256" key="2">
    <source>
        <dbReference type="ARBA" id="ARBA00005642"/>
    </source>
</evidence>
<comment type="function">
    <text evidence="5">Responsible for synthesis of pseudouridine from uracil-55 in the psi GC loop of transfer RNAs.</text>
</comment>
<evidence type="ECO:0000259" key="6">
    <source>
        <dbReference type="Pfam" id="PF01509"/>
    </source>
</evidence>
<dbReference type="CDD" id="cd02573">
    <property type="entry name" value="PseudoU_synth_EcTruB"/>
    <property type="match status" value="1"/>
</dbReference>
<keyword evidence="3 5" id="KW-0819">tRNA processing</keyword>
<dbReference type="RefSeq" id="WP_038287302.1">
    <property type="nucleotide sequence ID" value="NZ_BAVR01000007.1"/>
</dbReference>
<evidence type="ECO:0000256" key="4">
    <source>
        <dbReference type="ARBA" id="ARBA00023235"/>
    </source>
</evidence>
<dbReference type="InterPro" id="IPR002501">
    <property type="entry name" value="PsdUridine_synth_N"/>
</dbReference>
<dbReference type="Gene3D" id="3.30.2350.10">
    <property type="entry name" value="Pseudouridine synthase"/>
    <property type="match status" value="1"/>
</dbReference>
<dbReference type="GO" id="GO:0031119">
    <property type="term" value="P:tRNA pseudouridine synthesis"/>
    <property type="evidence" value="ECO:0007669"/>
    <property type="project" value="UniProtKB-UniRule"/>
</dbReference>
<comment type="catalytic activity">
    <reaction evidence="1 5">
        <text>uridine(55) in tRNA = pseudouridine(55) in tRNA</text>
        <dbReference type="Rhea" id="RHEA:42532"/>
        <dbReference type="Rhea" id="RHEA-COMP:10101"/>
        <dbReference type="Rhea" id="RHEA-COMP:10102"/>
        <dbReference type="ChEBI" id="CHEBI:65314"/>
        <dbReference type="ChEBI" id="CHEBI:65315"/>
        <dbReference type="EC" id="5.4.99.25"/>
    </reaction>
</comment>
<dbReference type="GO" id="GO:0160148">
    <property type="term" value="F:tRNA pseudouridine(55) synthase activity"/>
    <property type="evidence" value="ECO:0007669"/>
    <property type="project" value="UniProtKB-EC"/>
</dbReference>
<evidence type="ECO:0000256" key="3">
    <source>
        <dbReference type="ARBA" id="ARBA00022694"/>
    </source>
</evidence>
<evidence type="ECO:0000313" key="8">
    <source>
        <dbReference type="EMBL" id="GAE87521.1"/>
    </source>
</evidence>
<dbReference type="EMBL" id="BAVR01000007">
    <property type="protein sequence ID" value="GAE87521.1"/>
    <property type="molecule type" value="Genomic_DNA"/>
</dbReference>